<accession>A0A9W8NS42</accession>
<evidence type="ECO:0008006" key="3">
    <source>
        <dbReference type="Google" id="ProtNLM"/>
    </source>
</evidence>
<comment type="caution">
    <text evidence="1">The sequence shown here is derived from an EMBL/GenBank/DDBJ whole genome shotgun (WGS) entry which is preliminary data.</text>
</comment>
<dbReference type="SUPFAM" id="SSF52047">
    <property type="entry name" value="RNI-like"/>
    <property type="match status" value="1"/>
</dbReference>
<dbReference type="Proteomes" id="UP001142393">
    <property type="component" value="Unassembled WGS sequence"/>
</dbReference>
<dbReference type="AlphaFoldDB" id="A0A9W8NS42"/>
<dbReference type="InterPro" id="IPR032675">
    <property type="entry name" value="LRR_dom_sf"/>
</dbReference>
<reference evidence="1 2" key="1">
    <citation type="journal article" date="2023" name="Proc. Natl. Acad. Sci. U.S.A.">
        <title>A global phylogenomic analysis of the shiitake genus Lentinula.</title>
        <authorList>
            <person name="Sierra-Patev S."/>
            <person name="Min B."/>
            <person name="Naranjo-Ortiz M."/>
            <person name="Looney B."/>
            <person name="Konkel Z."/>
            <person name="Slot J.C."/>
            <person name="Sakamoto Y."/>
            <person name="Steenwyk J.L."/>
            <person name="Rokas A."/>
            <person name="Carro J."/>
            <person name="Camarero S."/>
            <person name="Ferreira P."/>
            <person name="Molpeceres G."/>
            <person name="Ruiz-Duenas F.J."/>
            <person name="Serrano A."/>
            <person name="Henrissat B."/>
            <person name="Drula E."/>
            <person name="Hughes K.W."/>
            <person name="Mata J.L."/>
            <person name="Ishikawa N.K."/>
            <person name="Vargas-Isla R."/>
            <person name="Ushijima S."/>
            <person name="Smith C.A."/>
            <person name="Donoghue J."/>
            <person name="Ahrendt S."/>
            <person name="Andreopoulos W."/>
            <person name="He G."/>
            <person name="LaButti K."/>
            <person name="Lipzen A."/>
            <person name="Ng V."/>
            <person name="Riley R."/>
            <person name="Sandor L."/>
            <person name="Barry K."/>
            <person name="Martinez A.T."/>
            <person name="Xiao Y."/>
            <person name="Gibbons J.G."/>
            <person name="Terashima K."/>
            <person name="Grigoriev I.V."/>
            <person name="Hibbett D."/>
        </authorList>
    </citation>
    <scope>NUCLEOTIDE SEQUENCE [LARGE SCALE GENOMIC DNA]</scope>
    <source>
        <strain evidence="1 2">TFB7810</strain>
    </source>
</reference>
<proteinExistence type="predicted"/>
<protein>
    <recommendedName>
        <fullName evidence="3">RNI-like protein</fullName>
    </recommendedName>
</protein>
<evidence type="ECO:0000313" key="1">
    <source>
        <dbReference type="EMBL" id="KAJ3739717.1"/>
    </source>
</evidence>
<sequence>MASTTGLENKSLAGKGIGAAYGLGAGLKGAGVAIIGGGGGAVTGLVVLEAYSSKSRVKDLSPSTLSCQNRRPGSFSEGSEDFLSLRTLSVRDYRIGAMGSGGIASLIQRFLKTQNNTGFVNRLRRPAALINLLDEATPVPVRKPLLPPPWHPQPVTVHSSWVNSPPPVNNSNVPSLPPIHPTKNVQTTYTPYVPRSKRGVAAGLGSIPPTPNTPNMPVVPGTPMAPVTPMTPTLANGSRGGITAFSAPFGDSPSSTSNSSDFSRNYSISTIIPTAINALAHNHAGSTLSSQPVPPSVAALNSASAALLSQDRVFELRGNETRVQSHNILRASSRRDRTLKSLNLQDNKLVPKALAVLAEALKYNVALEELDLGGNACWGAIGGTMSQKG</sequence>
<evidence type="ECO:0000313" key="2">
    <source>
        <dbReference type="Proteomes" id="UP001142393"/>
    </source>
</evidence>
<dbReference type="EMBL" id="JANVFU010000017">
    <property type="protein sequence ID" value="KAJ3739717.1"/>
    <property type="molecule type" value="Genomic_DNA"/>
</dbReference>
<dbReference type="Gene3D" id="3.80.10.10">
    <property type="entry name" value="Ribonuclease Inhibitor"/>
    <property type="match status" value="1"/>
</dbReference>
<name>A0A9W8NS42_9AGAR</name>
<dbReference type="SMART" id="SM00368">
    <property type="entry name" value="LRR_RI"/>
    <property type="match status" value="2"/>
</dbReference>
<gene>
    <name evidence="1" type="ORF">DFH05DRAFT_1463637</name>
</gene>
<organism evidence="1 2">
    <name type="scientific">Lentinula detonsa</name>
    <dbReference type="NCBI Taxonomy" id="2804962"/>
    <lineage>
        <taxon>Eukaryota</taxon>
        <taxon>Fungi</taxon>
        <taxon>Dikarya</taxon>
        <taxon>Basidiomycota</taxon>
        <taxon>Agaricomycotina</taxon>
        <taxon>Agaricomycetes</taxon>
        <taxon>Agaricomycetidae</taxon>
        <taxon>Agaricales</taxon>
        <taxon>Marasmiineae</taxon>
        <taxon>Omphalotaceae</taxon>
        <taxon>Lentinula</taxon>
    </lineage>
</organism>
<keyword evidence="2" id="KW-1185">Reference proteome</keyword>